<keyword evidence="5" id="KW-0028">Amino-acid biosynthesis</keyword>
<dbReference type="Gene3D" id="2.40.70.10">
    <property type="entry name" value="Acid Proteases"/>
    <property type="match status" value="2"/>
</dbReference>
<comment type="subcellular location">
    <subcellularLocation>
        <location evidence="1">Plastid</location>
        <location evidence="1">Chloroplast stroma</location>
    </subcellularLocation>
</comment>
<feature type="active site" evidence="13">
    <location>
        <position position="1131"/>
    </location>
</feature>
<evidence type="ECO:0000256" key="3">
    <source>
        <dbReference type="ARBA" id="ARBA00007447"/>
    </source>
</evidence>
<dbReference type="GO" id="GO:0004190">
    <property type="term" value="F:aspartic-type endopeptidase activity"/>
    <property type="evidence" value="ECO:0007669"/>
    <property type="project" value="UniProtKB-KW"/>
</dbReference>
<dbReference type="PRINTS" id="PR00792">
    <property type="entry name" value="PEPSIN"/>
</dbReference>
<dbReference type="UniPathway" id="UPA00121">
    <property type="reaction ID" value="UER00344"/>
</dbReference>
<keyword evidence="12" id="KW-0456">Lyase</keyword>
<dbReference type="InterPro" id="IPR045865">
    <property type="entry name" value="ACT-like_dom_sf"/>
</dbReference>
<evidence type="ECO:0000256" key="12">
    <source>
        <dbReference type="ARBA" id="ARBA00023239"/>
    </source>
</evidence>
<dbReference type="Pfam" id="PF14543">
    <property type="entry name" value="TAXi_N"/>
    <property type="match status" value="1"/>
</dbReference>
<keyword evidence="9" id="KW-0057">Aromatic amino acid biosynthesis</keyword>
<evidence type="ECO:0000256" key="8">
    <source>
        <dbReference type="ARBA" id="ARBA00022801"/>
    </source>
</evidence>
<reference evidence="18" key="1">
    <citation type="submission" date="2021-01" db="EMBL/GenBank/DDBJ databases">
        <authorList>
            <consortium name="Genoscope - CEA"/>
            <person name="William W."/>
        </authorList>
    </citation>
    <scope>NUCLEOTIDE SEQUENCE</scope>
</reference>
<feature type="domain" description="Peptidase A1" evidence="17">
    <location>
        <begin position="897"/>
        <end position="1249"/>
    </location>
</feature>
<evidence type="ECO:0000256" key="1">
    <source>
        <dbReference type="ARBA" id="ARBA00004470"/>
    </source>
</evidence>
<feature type="domain" description="ACT" evidence="16">
    <location>
        <begin position="783"/>
        <end position="874"/>
    </location>
</feature>
<dbReference type="InterPro" id="IPR032861">
    <property type="entry name" value="TAXi_N"/>
</dbReference>
<dbReference type="GO" id="GO:0009094">
    <property type="term" value="P:L-phenylalanine biosynthetic process"/>
    <property type="evidence" value="ECO:0007669"/>
    <property type="project" value="UniProtKB-UniPathway"/>
</dbReference>
<accession>A0A816PTW2</accession>
<feature type="domain" description="ACT" evidence="16">
    <location>
        <begin position="358"/>
        <end position="449"/>
    </location>
</feature>
<gene>
    <name evidence="18" type="ORF">DARMORV10_A09P65960.1</name>
</gene>
<evidence type="ECO:0000259" key="17">
    <source>
        <dbReference type="PROSITE" id="PS51767"/>
    </source>
</evidence>
<dbReference type="SUPFAM" id="SSF55021">
    <property type="entry name" value="ACT-like"/>
    <property type="match status" value="2"/>
</dbReference>
<evidence type="ECO:0000256" key="13">
    <source>
        <dbReference type="PIRSR" id="PIRSR601461-1"/>
    </source>
</evidence>
<dbReference type="InterPro" id="IPR034161">
    <property type="entry name" value="Pepsin-like_plant"/>
</dbReference>
<dbReference type="GO" id="GO:0009570">
    <property type="term" value="C:chloroplast stroma"/>
    <property type="evidence" value="ECO:0007669"/>
    <property type="project" value="UniProtKB-SubCell"/>
</dbReference>
<feature type="active site" evidence="13">
    <location>
        <position position="915"/>
    </location>
</feature>
<dbReference type="GO" id="GO:0047769">
    <property type="term" value="F:arogenate dehydratase activity"/>
    <property type="evidence" value="ECO:0007669"/>
    <property type="project" value="UniProtKB-EC"/>
</dbReference>
<keyword evidence="8" id="KW-0378">Hydrolase</keyword>
<protein>
    <recommendedName>
        <fullName evidence="4">arogenate dehydratase</fullName>
        <ecNumber evidence="4">4.2.1.91</ecNumber>
    </recommendedName>
</protein>
<evidence type="ECO:0000259" key="16">
    <source>
        <dbReference type="PROSITE" id="PS51671"/>
    </source>
</evidence>
<dbReference type="PANTHER" id="PTHR21022:SF19">
    <property type="entry name" value="PREPHENATE DEHYDRATASE-RELATED"/>
    <property type="match status" value="1"/>
</dbReference>
<dbReference type="InterPro" id="IPR021109">
    <property type="entry name" value="Peptidase_aspartic_dom_sf"/>
</dbReference>
<dbReference type="PROSITE" id="PS51671">
    <property type="entry name" value="ACT"/>
    <property type="match status" value="2"/>
</dbReference>
<keyword evidence="10" id="KW-0325">Glycoprotein</keyword>
<feature type="region of interest" description="Disordered" evidence="14">
    <location>
        <begin position="55"/>
        <end position="84"/>
    </location>
</feature>
<evidence type="ECO:0000256" key="5">
    <source>
        <dbReference type="ARBA" id="ARBA00022605"/>
    </source>
</evidence>
<dbReference type="InterPro" id="IPR018528">
    <property type="entry name" value="Preph_deHydtase_CS"/>
</dbReference>
<evidence type="ECO:0000256" key="2">
    <source>
        <dbReference type="ARBA" id="ARBA00004929"/>
    </source>
</evidence>
<dbReference type="InterPro" id="IPR033121">
    <property type="entry name" value="PEPTIDASE_A1"/>
</dbReference>
<feature type="compositionally biased region" description="Basic and acidic residues" evidence="14">
    <location>
        <begin position="72"/>
        <end position="84"/>
    </location>
</feature>
<dbReference type="FunFam" id="3.30.70.260:FF:000019">
    <property type="entry name" value="Arogenate dehydratase"/>
    <property type="match status" value="2"/>
</dbReference>
<name>A0A816PTW2_BRANA</name>
<proteinExistence type="inferred from homology"/>
<evidence type="ECO:0000256" key="7">
    <source>
        <dbReference type="ARBA" id="ARBA00022750"/>
    </source>
</evidence>
<comment type="similarity">
    <text evidence="3">Belongs to the peptidase A1 family.</text>
</comment>
<dbReference type="CDD" id="cd05476">
    <property type="entry name" value="pepsin_A_like_plant"/>
    <property type="match status" value="1"/>
</dbReference>
<sequence>MKLERSLFLYQPQEPLNTNTIQCLPLLNKLMEDESQASDEIKEEMDDDVVTLRIGLPTYHRGNSEEDDSDTTSDHHQEKPIKREMTEDGVVMMKKRRTMKFQQEMIDSDMGVCGKRFWIPSPAQIHMHMWGHGSEFRKGADSLKGTTQPAAILRLPCYCCAEGCKNNINHPRVPGAYSEAAAGKAYPNCKAIPCDQFEVAFQAVECWTADRAVLPVENSLGGSIHRNYDLLLRHRLHIVGEVHLPIHHCLLALPGVRKELLTRVISHPQGLAQCERTLTKLGLNVSREAVDDTAGAAEFIAANNLHDTAAIASARAAEIYGLEILEDGIQDDASNVTRFVMLARDPIVPRTDRPFKTSIVFAHEKGTSVLFKVLSALAFRDISLTKIESRPNHNRPIRLVDDVNVGTAKHFEYMFYVDFEASMAETRAQNALSEVQEFTSFLRVLGSYPMDMTPWSPSSSTSHTASSPASTLLSSRQDCCGSVRLGRSNAVVRTHLMRFWESQNAKNGGESAVTTIVQPYVHMSDFLEIYKPTGNMNTARRGFMTKGNNTKFHAECFIRLNRMLRSVFNNIFVILELEFHTYWWFKEIIYRSNDGLKDEGAYSEAAACKAYPNYESVPCDQFEVAFQAVELWIADRAVLPIENSLGGSIHRNYDLLLRHCLHIVGEVQLPVHHCLLALPGVRKEFLTCVMSHPQGLAQCERTLTKLGLNVTRKAVDNTAVAAEHIAANNIRDTAAIASARAAEIYGLEILEDGLQDDASNVTRFVMLAREPIVPRTDRPFKTSIVFAHEKGTSVLYKVLSAFAARDISLTKIESRPNHNRPIRLVDEANVGTAKHFEYMFYIDFEASMAETRVQNALSEVRELTSFLRVLGSYPMDMTPWSPSYSTSHTASSKMNHSYGNVKLGTPPREFNVQIDTGSDVLWVSCTPCNGCPKTSELQIQLSFFDPGASSSASMVSCSDRRCYSNFQTESGCSPNNLCSYSFKYGDGSGTSGYYISDFMSFDTVITSTLAINSSAPFVFGCSNLQTGDLQRPRRAVDGIFGLGQGRLSVISQLATQGLAPRVFSHCLKGDKSGGGVMVLGQIKRPDTVYTPLVPSQPHYNVNLQSIAVNNQILPIDPSVFTIATGDGTIIDTGTTLAYLPDEAYVPFVQAISSAVSQYGRAITYESYQCFDITSGAVDVFPEVSLNFAGGASMVLTPRGYLQMFSSSGSSIWCIGFQRMSHRRITILGDLVLKDKVVVYDLVRQRIGWAEYDCSLEVNVSATRGGRSKDVINTGQWRESSSKSSYTSDYYYLLQVVFLHLLLSWNFRFL</sequence>
<dbReference type="InterPro" id="IPR032799">
    <property type="entry name" value="TAXi_C"/>
</dbReference>
<dbReference type="InterPro" id="IPR002912">
    <property type="entry name" value="ACT_dom"/>
</dbReference>
<dbReference type="Proteomes" id="UP001295469">
    <property type="component" value="Chromosome A09"/>
</dbReference>
<evidence type="ECO:0000256" key="14">
    <source>
        <dbReference type="SAM" id="MobiDB-lite"/>
    </source>
</evidence>
<dbReference type="Gene3D" id="3.30.70.260">
    <property type="match status" value="2"/>
</dbReference>
<keyword evidence="6" id="KW-0645">Protease</keyword>
<organism evidence="18">
    <name type="scientific">Brassica napus</name>
    <name type="common">Rape</name>
    <dbReference type="NCBI Taxonomy" id="3708"/>
    <lineage>
        <taxon>Eukaryota</taxon>
        <taxon>Viridiplantae</taxon>
        <taxon>Streptophyta</taxon>
        <taxon>Embryophyta</taxon>
        <taxon>Tracheophyta</taxon>
        <taxon>Spermatophyta</taxon>
        <taxon>Magnoliopsida</taxon>
        <taxon>eudicotyledons</taxon>
        <taxon>Gunneridae</taxon>
        <taxon>Pentapetalae</taxon>
        <taxon>rosids</taxon>
        <taxon>malvids</taxon>
        <taxon>Brassicales</taxon>
        <taxon>Brassicaceae</taxon>
        <taxon>Brassiceae</taxon>
        <taxon>Brassica</taxon>
    </lineage>
</organism>
<dbReference type="CDD" id="cd13631">
    <property type="entry name" value="PBP2_Ct-PDT_like"/>
    <property type="match status" value="2"/>
</dbReference>
<dbReference type="Gene3D" id="3.40.190.10">
    <property type="entry name" value="Periplasmic binding protein-like II"/>
    <property type="match status" value="4"/>
</dbReference>
<dbReference type="CDD" id="cd04905">
    <property type="entry name" value="ACT_CM-PDT"/>
    <property type="match status" value="2"/>
</dbReference>
<keyword evidence="11" id="KW-0584">Phenylalanine biosynthesis</keyword>
<dbReference type="PROSITE" id="PS51767">
    <property type="entry name" value="PEPTIDASE_A1"/>
    <property type="match status" value="1"/>
</dbReference>
<dbReference type="FunFam" id="3.40.190.10:FF:000031">
    <property type="entry name" value="Arogenate dehydratase"/>
    <property type="match status" value="2"/>
</dbReference>
<dbReference type="PROSITE" id="PS51171">
    <property type="entry name" value="PREPHENATE_DEHYDR_3"/>
    <property type="match status" value="2"/>
</dbReference>
<dbReference type="PANTHER" id="PTHR21022">
    <property type="entry name" value="PREPHENATE DEHYDRATASE P PROTEIN"/>
    <property type="match status" value="1"/>
</dbReference>
<dbReference type="SUPFAM" id="SSF53850">
    <property type="entry name" value="Periplasmic binding protein-like II"/>
    <property type="match status" value="2"/>
</dbReference>
<evidence type="ECO:0000256" key="6">
    <source>
        <dbReference type="ARBA" id="ARBA00022670"/>
    </source>
</evidence>
<dbReference type="Pfam" id="PF00800">
    <property type="entry name" value="PDT"/>
    <property type="match status" value="2"/>
</dbReference>
<comment type="pathway">
    <text evidence="2">Amino-acid biosynthesis; L-phenylalanine biosynthesis; L-phenylalanine from L-arogenate: step 1/1.</text>
</comment>
<evidence type="ECO:0000256" key="4">
    <source>
        <dbReference type="ARBA" id="ARBA00013259"/>
    </source>
</evidence>
<feature type="domain" description="Prephenate dehydratase" evidence="15">
    <location>
        <begin position="592"/>
        <end position="769"/>
    </location>
</feature>
<dbReference type="PROSITE" id="PS00858">
    <property type="entry name" value="PREPHENATE_DEHYDR_2"/>
    <property type="match status" value="2"/>
</dbReference>
<dbReference type="SUPFAM" id="SSF50630">
    <property type="entry name" value="Acid proteases"/>
    <property type="match status" value="1"/>
</dbReference>
<dbReference type="InterPro" id="IPR001461">
    <property type="entry name" value="Aspartic_peptidase_A1"/>
</dbReference>
<dbReference type="EMBL" id="HG994363">
    <property type="protein sequence ID" value="CAF2051696.1"/>
    <property type="molecule type" value="Genomic_DNA"/>
</dbReference>
<dbReference type="FunFam" id="2.40.70.10:FF:000018">
    <property type="entry name" value="Aspartic proteinase-like protein 2"/>
    <property type="match status" value="1"/>
</dbReference>
<dbReference type="GO" id="GO:0006508">
    <property type="term" value="P:proteolysis"/>
    <property type="evidence" value="ECO:0007669"/>
    <property type="project" value="UniProtKB-KW"/>
</dbReference>
<dbReference type="Pfam" id="PF14541">
    <property type="entry name" value="TAXi_C"/>
    <property type="match status" value="1"/>
</dbReference>
<keyword evidence="7" id="KW-0064">Aspartyl protease</keyword>
<dbReference type="GO" id="GO:0004664">
    <property type="term" value="F:prephenate dehydratase activity"/>
    <property type="evidence" value="ECO:0007669"/>
    <property type="project" value="InterPro"/>
</dbReference>
<dbReference type="InterPro" id="IPR001086">
    <property type="entry name" value="Preph_deHydtase"/>
</dbReference>
<evidence type="ECO:0000313" key="18">
    <source>
        <dbReference type="EMBL" id="CAF2051696.1"/>
    </source>
</evidence>
<dbReference type="EC" id="4.2.1.91" evidence="4"/>
<evidence type="ECO:0000256" key="10">
    <source>
        <dbReference type="ARBA" id="ARBA00023180"/>
    </source>
</evidence>
<evidence type="ECO:0000256" key="9">
    <source>
        <dbReference type="ARBA" id="ARBA00023141"/>
    </source>
</evidence>
<evidence type="ECO:0000256" key="11">
    <source>
        <dbReference type="ARBA" id="ARBA00023222"/>
    </source>
</evidence>
<feature type="domain" description="Prephenate dehydratase" evidence="15">
    <location>
        <begin position="167"/>
        <end position="344"/>
    </location>
</feature>
<evidence type="ECO:0000259" key="15">
    <source>
        <dbReference type="PROSITE" id="PS51171"/>
    </source>
</evidence>
<dbReference type="PROSITE" id="PS00857">
    <property type="entry name" value="PREPHENATE_DEHYDR_1"/>
    <property type="match status" value="2"/>
</dbReference>